<comment type="caution">
    <text evidence="2">The sequence shown here is derived from an EMBL/GenBank/DDBJ whole genome shotgun (WGS) entry which is preliminary data.</text>
</comment>
<dbReference type="EMBL" id="BMZB01000002">
    <property type="protein sequence ID" value="GGZ33962.1"/>
    <property type="molecule type" value="Genomic_DNA"/>
</dbReference>
<dbReference type="AlphaFoldDB" id="A0A918Q4W7"/>
<accession>A0A918Q4W7</accession>
<reference evidence="2" key="1">
    <citation type="journal article" date="2014" name="Int. J. Syst. Evol. Microbiol.">
        <title>Complete genome sequence of Corynebacterium casei LMG S-19264T (=DSM 44701T), isolated from a smear-ripened cheese.</title>
        <authorList>
            <consortium name="US DOE Joint Genome Institute (JGI-PGF)"/>
            <person name="Walter F."/>
            <person name="Albersmeier A."/>
            <person name="Kalinowski J."/>
            <person name="Ruckert C."/>
        </authorList>
    </citation>
    <scope>NUCLEOTIDE SEQUENCE</scope>
    <source>
        <strain evidence="2">KCTC 32296</strain>
    </source>
</reference>
<gene>
    <name evidence="2" type="ORF">GCM10011273_20410</name>
</gene>
<keyword evidence="1" id="KW-1133">Transmembrane helix</keyword>
<name>A0A918Q4W7_9CAUL</name>
<evidence type="ECO:0000256" key="1">
    <source>
        <dbReference type="SAM" id="Phobius"/>
    </source>
</evidence>
<protein>
    <submittedName>
        <fullName evidence="2">Uncharacterized protein</fullName>
    </submittedName>
</protein>
<dbReference type="Proteomes" id="UP000662572">
    <property type="component" value="Unassembled WGS sequence"/>
</dbReference>
<feature type="transmembrane region" description="Helical" evidence="1">
    <location>
        <begin position="25"/>
        <end position="46"/>
    </location>
</feature>
<organism evidence="2 3">
    <name type="scientific">Asticcacaulis endophyticus</name>
    <dbReference type="NCBI Taxonomy" id="1395890"/>
    <lineage>
        <taxon>Bacteria</taxon>
        <taxon>Pseudomonadati</taxon>
        <taxon>Pseudomonadota</taxon>
        <taxon>Alphaproteobacteria</taxon>
        <taxon>Caulobacterales</taxon>
        <taxon>Caulobacteraceae</taxon>
        <taxon>Asticcacaulis</taxon>
    </lineage>
</organism>
<feature type="transmembrane region" description="Helical" evidence="1">
    <location>
        <begin position="131"/>
        <end position="156"/>
    </location>
</feature>
<keyword evidence="1" id="KW-0472">Membrane</keyword>
<dbReference type="RefSeq" id="WP_189486339.1">
    <property type="nucleotide sequence ID" value="NZ_BMZB01000002.1"/>
</dbReference>
<keyword evidence="3" id="KW-1185">Reference proteome</keyword>
<keyword evidence="1" id="KW-0812">Transmembrane</keyword>
<feature type="transmembrane region" description="Helical" evidence="1">
    <location>
        <begin position="78"/>
        <end position="98"/>
    </location>
</feature>
<feature type="transmembrane region" description="Helical" evidence="1">
    <location>
        <begin position="107"/>
        <end position="125"/>
    </location>
</feature>
<sequence length="174" mass="19304">MAQTSFSDVMRRWLLEWDDEKTRRALVSTLAVLLGLLLGMVLQTIFKEVGDYLFPPPPLLDMVTPEERLELMGTIPSAAFVITLVSWAVGALFGAYVAVRVAKTGQYPGWIVGILLFAGDLMTIISTPHPMWFNLISVPLVAVSAFVGAWLGYVVLHQQYVRAQRRAAARQEIA</sequence>
<evidence type="ECO:0000313" key="3">
    <source>
        <dbReference type="Proteomes" id="UP000662572"/>
    </source>
</evidence>
<evidence type="ECO:0000313" key="2">
    <source>
        <dbReference type="EMBL" id="GGZ33962.1"/>
    </source>
</evidence>
<proteinExistence type="predicted"/>
<reference evidence="2" key="2">
    <citation type="submission" date="2020-09" db="EMBL/GenBank/DDBJ databases">
        <authorList>
            <person name="Sun Q."/>
            <person name="Kim S."/>
        </authorList>
    </citation>
    <scope>NUCLEOTIDE SEQUENCE</scope>
    <source>
        <strain evidence="2">KCTC 32296</strain>
    </source>
</reference>